<organism evidence="11 12">
    <name type="scientific">Tamaricihabitans halophyticus</name>
    <dbReference type="NCBI Taxonomy" id="1262583"/>
    <lineage>
        <taxon>Bacteria</taxon>
        <taxon>Bacillati</taxon>
        <taxon>Actinomycetota</taxon>
        <taxon>Actinomycetes</taxon>
        <taxon>Pseudonocardiales</taxon>
        <taxon>Pseudonocardiaceae</taxon>
        <taxon>Tamaricihabitans</taxon>
    </lineage>
</organism>
<dbReference type="PRINTS" id="PR00423">
    <property type="entry name" value="CELLDVISFTSZ"/>
</dbReference>
<feature type="binding site" evidence="5">
    <location>
        <position position="136"/>
    </location>
    <ligand>
        <name>GTP</name>
        <dbReference type="ChEBI" id="CHEBI:37565"/>
    </ligand>
</feature>
<evidence type="ECO:0000256" key="8">
    <source>
        <dbReference type="SAM" id="MobiDB-lite"/>
    </source>
</evidence>
<dbReference type="InterPro" id="IPR018316">
    <property type="entry name" value="Tubulin/FtsZ_2-layer-sand-dom"/>
</dbReference>
<dbReference type="GO" id="GO:0000917">
    <property type="term" value="P:division septum assembly"/>
    <property type="evidence" value="ECO:0007669"/>
    <property type="project" value="UniProtKB-KW"/>
</dbReference>
<dbReference type="FunFam" id="3.40.50.1440:FF:000001">
    <property type="entry name" value="Cell division protein FtsZ"/>
    <property type="match status" value="1"/>
</dbReference>
<protein>
    <recommendedName>
        <fullName evidence="5 6">Cell division protein FtsZ</fullName>
    </recommendedName>
</protein>
<dbReference type="HAMAP" id="MF_00909">
    <property type="entry name" value="FtsZ"/>
    <property type="match status" value="1"/>
</dbReference>
<keyword evidence="4 5" id="KW-0717">Septation</keyword>
<dbReference type="InterPro" id="IPR036525">
    <property type="entry name" value="Tubulin/FtsZ_GTPase_sf"/>
</dbReference>
<feature type="compositionally biased region" description="Gly residues" evidence="8">
    <location>
        <begin position="393"/>
        <end position="416"/>
    </location>
</feature>
<dbReference type="InterPro" id="IPR008280">
    <property type="entry name" value="Tub_FtsZ_C"/>
</dbReference>
<dbReference type="InterPro" id="IPR020805">
    <property type="entry name" value="Cell_div_FtsZ_CS"/>
</dbReference>
<feature type="compositionally biased region" description="Low complexity" evidence="8">
    <location>
        <begin position="348"/>
        <end position="380"/>
    </location>
</feature>
<dbReference type="NCBIfam" id="TIGR00065">
    <property type="entry name" value="ftsZ"/>
    <property type="match status" value="1"/>
</dbReference>
<dbReference type="RefSeq" id="WP_132880057.1">
    <property type="nucleotide sequence ID" value="NZ_SLXQ01000016.1"/>
</dbReference>
<gene>
    <name evidence="5" type="primary">ftsZ</name>
    <name evidence="11" type="ORF">EV191_11651</name>
</gene>
<dbReference type="GO" id="GO:0005737">
    <property type="term" value="C:cytoplasm"/>
    <property type="evidence" value="ECO:0007669"/>
    <property type="project" value="UniProtKB-SubCell"/>
</dbReference>
<comment type="function">
    <text evidence="5 7">Essential cell division protein that forms a contractile ring structure (Z ring) at the future cell division site. The regulation of the ring assembly controls the timing and the location of cell division. One of the functions of the FtsZ ring is to recruit other cell division proteins to the septum to produce a new cell wall between the dividing cells. Binds GTP and shows GTPase activity.</text>
</comment>
<feature type="binding site" evidence="5">
    <location>
        <position position="140"/>
    </location>
    <ligand>
        <name>GTP</name>
        <dbReference type="ChEBI" id="CHEBI:37565"/>
    </ligand>
</feature>
<dbReference type="GO" id="GO:0032153">
    <property type="term" value="C:cell division site"/>
    <property type="evidence" value="ECO:0007669"/>
    <property type="project" value="UniProtKB-UniRule"/>
</dbReference>
<dbReference type="InterPro" id="IPR000158">
    <property type="entry name" value="Cell_div_FtsZ"/>
</dbReference>
<dbReference type="PROSITE" id="PS01134">
    <property type="entry name" value="FTSZ_1"/>
    <property type="match status" value="1"/>
</dbReference>
<dbReference type="PANTHER" id="PTHR30314">
    <property type="entry name" value="CELL DIVISION PROTEIN FTSZ-RELATED"/>
    <property type="match status" value="1"/>
</dbReference>
<feature type="region of interest" description="Disordered" evidence="8">
    <location>
        <begin position="312"/>
        <end position="474"/>
    </location>
</feature>
<feature type="domain" description="Tubulin/FtsZ 2-layer sandwich" evidence="10">
    <location>
        <begin position="204"/>
        <end position="321"/>
    </location>
</feature>
<dbReference type="SUPFAM" id="SSF55307">
    <property type="entry name" value="Tubulin C-terminal domain-like"/>
    <property type="match status" value="1"/>
</dbReference>
<name>A0A4R2Q9Z5_9PSEU</name>
<keyword evidence="3 5" id="KW-0342">GTP-binding</keyword>
<dbReference type="GO" id="GO:0005525">
    <property type="term" value="F:GTP binding"/>
    <property type="evidence" value="ECO:0007669"/>
    <property type="project" value="UniProtKB-UniRule"/>
</dbReference>
<keyword evidence="5" id="KW-0963">Cytoplasm</keyword>
<comment type="subcellular location">
    <subcellularLocation>
        <location evidence="5">Cytoplasm</location>
    </subcellularLocation>
    <text evidence="5">Assembles at midcell at the inner surface of the cytoplasmic membrane.</text>
</comment>
<evidence type="ECO:0000256" key="6">
    <source>
        <dbReference type="NCBIfam" id="TIGR00065"/>
    </source>
</evidence>
<evidence type="ECO:0000259" key="10">
    <source>
        <dbReference type="SMART" id="SM00865"/>
    </source>
</evidence>
<evidence type="ECO:0000313" key="11">
    <source>
        <dbReference type="EMBL" id="TCP45409.1"/>
    </source>
</evidence>
<feature type="domain" description="Tubulin/FtsZ GTPase" evidence="9">
    <location>
        <begin position="10"/>
        <end position="202"/>
    </location>
</feature>
<keyword evidence="5 7" id="KW-0132">Cell division</keyword>
<dbReference type="EMBL" id="SLXQ01000016">
    <property type="protein sequence ID" value="TCP45409.1"/>
    <property type="molecule type" value="Genomic_DNA"/>
</dbReference>
<sequence>MTPPHNYLAVIKVVGIGGGGVNAVNRMIEVGLKGVEFIAVNTDAQALLMSDADVKLDIGRELTRGLGAGAAPSVGQKAAEDHRDEIEEVLKGADMVFVTAGEGGGTGTGGAPVVAQIARKLGALTIGVVTRPFSFEGKRRGQQAEDGIQELRNECDTLIVIPNDRLLQLGDISVSLMDAFRSADEVLLSGVQGITDLITTPGLINLDFADVKSVMSGAGSALMGIGSSRGEGRAVQAAEKAINSPLLEASMDGAHGALLSIAGGSDLGLFEINEAASLVQESAHPEANIIFGTVIDDSLGDEVRVTVIAAGFDGGTPTHKKLDPTTVGSRGAATASAEAGQVGGAADGSGAAAQSAGAQYPAQPNEPAGGPQQSAAPATGTGPGAGASNPMGGPIGNGAAGNGHGGNGYGGNGLAGNGQAPVTHGPVGGPPQPGATHRGVPGERGHQGNLPARAVPVTEDPGDDEVDVPPFMRR</sequence>
<keyword evidence="2 5" id="KW-0547">Nucleotide-binding</keyword>
<dbReference type="InterPro" id="IPR037103">
    <property type="entry name" value="Tubulin/FtsZ-like_C"/>
</dbReference>
<dbReference type="CDD" id="cd02201">
    <property type="entry name" value="FtsZ_type1"/>
    <property type="match status" value="1"/>
</dbReference>
<comment type="similarity">
    <text evidence="1 5 7">Belongs to the FtsZ family.</text>
</comment>
<dbReference type="Pfam" id="PF12327">
    <property type="entry name" value="FtsZ_C"/>
    <property type="match status" value="1"/>
</dbReference>
<evidence type="ECO:0000256" key="2">
    <source>
        <dbReference type="ARBA" id="ARBA00022741"/>
    </source>
</evidence>
<dbReference type="GO" id="GO:0051258">
    <property type="term" value="P:protein polymerization"/>
    <property type="evidence" value="ECO:0007669"/>
    <property type="project" value="UniProtKB-UniRule"/>
</dbReference>
<dbReference type="Gene3D" id="3.30.1330.20">
    <property type="entry name" value="Tubulin/FtsZ, C-terminal domain"/>
    <property type="match status" value="1"/>
</dbReference>
<feature type="binding site" evidence="5">
    <location>
        <begin position="105"/>
        <end position="107"/>
    </location>
    <ligand>
        <name>GTP</name>
        <dbReference type="ChEBI" id="CHEBI:37565"/>
    </ligand>
</feature>
<evidence type="ECO:0000256" key="1">
    <source>
        <dbReference type="ARBA" id="ARBA00009690"/>
    </source>
</evidence>
<dbReference type="OrthoDB" id="9813375at2"/>
<dbReference type="GO" id="GO:0003924">
    <property type="term" value="F:GTPase activity"/>
    <property type="evidence" value="ECO:0007669"/>
    <property type="project" value="UniProtKB-UniRule"/>
</dbReference>
<comment type="subunit">
    <text evidence="5">Homodimer. Polymerizes to form a dynamic ring structure in a strictly GTP-dependent manner. Interacts directly with several other division proteins.</text>
</comment>
<evidence type="ECO:0000256" key="7">
    <source>
        <dbReference type="RuleBase" id="RU000631"/>
    </source>
</evidence>
<dbReference type="InterPro" id="IPR003008">
    <property type="entry name" value="Tubulin_FtsZ_GTPase"/>
</dbReference>
<dbReference type="GO" id="GO:0043093">
    <property type="term" value="P:FtsZ-dependent cytokinesis"/>
    <property type="evidence" value="ECO:0007669"/>
    <property type="project" value="UniProtKB-UniRule"/>
</dbReference>
<dbReference type="Pfam" id="PF00091">
    <property type="entry name" value="Tubulin"/>
    <property type="match status" value="1"/>
</dbReference>
<evidence type="ECO:0000256" key="4">
    <source>
        <dbReference type="ARBA" id="ARBA00023210"/>
    </source>
</evidence>
<proteinExistence type="inferred from homology"/>
<dbReference type="Proteomes" id="UP000294911">
    <property type="component" value="Unassembled WGS sequence"/>
</dbReference>
<comment type="caution">
    <text evidence="11">The sequence shown here is derived from an EMBL/GenBank/DDBJ whole genome shotgun (WGS) entry which is preliminary data.</text>
</comment>
<keyword evidence="12" id="KW-1185">Reference proteome</keyword>
<dbReference type="InterPro" id="IPR045061">
    <property type="entry name" value="FtsZ/CetZ"/>
</dbReference>
<feature type="binding site" evidence="5">
    <location>
        <begin position="18"/>
        <end position="22"/>
    </location>
    <ligand>
        <name>GTP</name>
        <dbReference type="ChEBI" id="CHEBI:37565"/>
    </ligand>
</feature>
<evidence type="ECO:0000259" key="9">
    <source>
        <dbReference type="SMART" id="SM00864"/>
    </source>
</evidence>
<dbReference type="SMART" id="SM00864">
    <property type="entry name" value="Tubulin"/>
    <property type="match status" value="1"/>
</dbReference>
<evidence type="ECO:0000256" key="3">
    <source>
        <dbReference type="ARBA" id="ARBA00023134"/>
    </source>
</evidence>
<dbReference type="PROSITE" id="PS01135">
    <property type="entry name" value="FTSZ_2"/>
    <property type="match status" value="1"/>
</dbReference>
<keyword evidence="5 7" id="KW-0131">Cell cycle</keyword>
<feature type="binding site" evidence="5">
    <location>
        <position position="184"/>
    </location>
    <ligand>
        <name>GTP</name>
        <dbReference type="ChEBI" id="CHEBI:37565"/>
    </ligand>
</feature>
<reference evidence="11 12" key="1">
    <citation type="submission" date="2019-03" db="EMBL/GenBank/DDBJ databases">
        <title>Genomic Encyclopedia of Type Strains, Phase IV (KMG-IV): sequencing the most valuable type-strain genomes for metagenomic binning, comparative biology and taxonomic classification.</title>
        <authorList>
            <person name="Goeker M."/>
        </authorList>
    </citation>
    <scope>NUCLEOTIDE SEQUENCE [LARGE SCALE GENOMIC DNA]</scope>
    <source>
        <strain evidence="11 12">DSM 45765</strain>
    </source>
</reference>
<dbReference type="Gene3D" id="3.40.50.1440">
    <property type="entry name" value="Tubulin/FtsZ, GTPase domain"/>
    <property type="match status" value="1"/>
</dbReference>
<evidence type="ECO:0000256" key="5">
    <source>
        <dbReference type="HAMAP-Rule" id="MF_00909"/>
    </source>
</evidence>
<dbReference type="InterPro" id="IPR024757">
    <property type="entry name" value="FtsZ_C"/>
</dbReference>
<dbReference type="AlphaFoldDB" id="A0A4R2Q9Z5"/>
<dbReference type="SUPFAM" id="SSF52490">
    <property type="entry name" value="Tubulin nucleotide-binding domain-like"/>
    <property type="match status" value="1"/>
</dbReference>
<accession>A0A4R2Q9Z5</accession>
<dbReference type="SMART" id="SM00865">
    <property type="entry name" value="Tubulin_C"/>
    <property type="match status" value="1"/>
</dbReference>
<evidence type="ECO:0000313" key="12">
    <source>
        <dbReference type="Proteomes" id="UP000294911"/>
    </source>
</evidence>
<dbReference type="PANTHER" id="PTHR30314:SF3">
    <property type="entry name" value="MITOCHONDRIAL DIVISION PROTEIN FSZA"/>
    <property type="match status" value="1"/>
</dbReference>